<keyword evidence="6 8" id="KW-0472">Membrane</keyword>
<evidence type="ECO:0000259" key="10">
    <source>
        <dbReference type="Pfam" id="PF25987"/>
    </source>
</evidence>
<feature type="domain" description="Proline-rich transmembrane protein 3/4" evidence="10">
    <location>
        <begin position="308"/>
        <end position="582"/>
    </location>
</feature>
<feature type="transmembrane region" description="Helical" evidence="8">
    <location>
        <begin position="449"/>
        <end position="468"/>
    </location>
</feature>
<evidence type="ECO:0000256" key="4">
    <source>
        <dbReference type="ARBA" id="ARBA00022729"/>
    </source>
</evidence>
<keyword evidence="3 8" id="KW-0812">Transmembrane</keyword>
<feature type="signal peptide" evidence="9">
    <location>
        <begin position="1"/>
        <end position="29"/>
    </location>
</feature>
<feature type="compositionally biased region" description="Basic and acidic residues" evidence="7">
    <location>
        <begin position="1097"/>
        <end position="1110"/>
    </location>
</feature>
<keyword evidence="2" id="KW-0597">Phosphoprotein</keyword>
<proteinExistence type="predicted"/>
<evidence type="ECO:0000256" key="6">
    <source>
        <dbReference type="ARBA" id="ARBA00023136"/>
    </source>
</evidence>
<keyword evidence="4 9" id="KW-0732">Signal</keyword>
<feature type="region of interest" description="Disordered" evidence="7">
    <location>
        <begin position="800"/>
        <end position="861"/>
    </location>
</feature>
<dbReference type="PANTHER" id="PTHR35578">
    <property type="entry name" value="PROLINE-RICH TRANSMEMBRANE PROTEIN 4-RELATED"/>
    <property type="match status" value="1"/>
</dbReference>
<feature type="region of interest" description="Disordered" evidence="7">
    <location>
        <begin position="1097"/>
        <end position="1162"/>
    </location>
</feature>
<evidence type="ECO:0000256" key="7">
    <source>
        <dbReference type="SAM" id="MobiDB-lite"/>
    </source>
</evidence>
<protein>
    <recommendedName>
        <fullName evidence="10">Proline-rich transmembrane protein 3/4 domain-containing protein</fullName>
    </recommendedName>
</protein>
<dbReference type="PANTHER" id="PTHR35578:SF6">
    <property type="entry name" value="PROLINE-RICH TRANSMEMBRANE PROTEIN 4"/>
    <property type="match status" value="1"/>
</dbReference>
<feature type="transmembrane region" description="Helical" evidence="8">
    <location>
        <begin position="418"/>
        <end position="437"/>
    </location>
</feature>
<evidence type="ECO:0000313" key="11">
    <source>
        <dbReference type="EMBL" id="KAK7076391.1"/>
    </source>
</evidence>
<comment type="caution">
    <text evidence="11">The sequence shown here is derived from an EMBL/GenBank/DDBJ whole genome shotgun (WGS) entry which is preliminary data.</text>
</comment>
<evidence type="ECO:0000256" key="3">
    <source>
        <dbReference type="ARBA" id="ARBA00022692"/>
    </source>
</evidence>
<dbReference type="InterPro" id="IPR052836">
    <property type="entry name" value="PRRT_domain-containing"/>
</dbReference>
<dbReference type="AlphaFoldDB" id="A0AAN8X547"/>
<comment type="subcellular location">
    <subcellularLocation>
        <location evidence="1">Membrane</location>
        <topology evidence="1">Multi-pass membrane protein</topology>
    </subcellularLocation>
</comment>
<dbReference type="Pfam" id="PF25987">
    <property type="entry name" value="PRRT3"/>
    <property type="match status" value="1"/>
</dbReference>
<evidence type="ECO:0000256" key="1">
    <source>
        <dbReference type="ARBA" id="ARBA00004141"/>
    </source>
</evidence>
<evidence type="ECO:0000256" key="2">
    <source>
        <dbReference type="ARBA" id="ARBA00022553"/>
    </source>
</evidence>
<feature type="transmembrane region" description="Helical" evidence="8">
    <location>
        <begin position="346"/>
        <end position="367"/>
    </location>
</feature>
<feature type="transmembrane region" description="Helical" evidence="8">
    <location>
        <begin position="525"/>
        <end position="549"/>
    </location>
</feature>
<name>A0AAN8X547_HALRR</name>
<evidence type="ECO:0000256" key="5">
    <source>
        <dbReference type="ARBA" id="ARBA00022989"/>
    </source>
</evidence>
<sequence>MMKRLSQPFFLTLLYLLLLILIFFRSGKCIELKTLHFQDEQKSQTEEPEEYENRLSFFPETLLINSSRDVLIFSNYHSRRKRSSHITSFHKKRHSHTVIPSWLKKHIHQSYPYSQISIEEGIADVFREVAYGKQSAKHIQKHSVSSGNRYERKTAHNSTPDYVYVADENLPLSGRRHVTDFASAGVVSQVEVNTNATTETTFTTDERVGDNSDLAEKSLSVSISFEEPTPINNSESEYDEELYKLYEANYSYYYSDDDPEVTRSDSLLGNTTVEVNIENSTVVIDAVINKLPIPNLSWFDYLLCTNRNMTWMLVNFLLGVLLLGVSIFAPYRLLTLRSCTHILPRTHFVTVHLLVFVSVSLKALYMFHLAFGGKERLPLVLILILTNTGIPCFISAYLILIIMMFLTADVQLYKPKMLTMHNISIFIVMMIVLSFVADIIVGSAHSKSVLILSRIMLVLIALVIIAFYGRKHSRVLQVVQSLKREFQGELKLLVVPSKDSPQQKQMDLKHILRNRLGRWCQSMKVSTGALAVCCLIHFIQSVFLISSYVPSWAWWSFHASSATVEATLGIFLCIVAAFTQRYDENANIISNLIMPTILFKNKRRAISKERNGTVIYQRVSYSSGTESTQYTSCPTEVQGGTPVLQARSPKPPKRRTATVRRSATFSYAPQYPRGPGRPCQPPVPNVNIMRAGSASQIPIYTHGSTSRLSDIYSPASISHVPVYSPSSVKSMLVHEDGFVRIKSQADRNERQYDRDNSRIEFSDQFHVGSNSQLQSAYLQHWEGLGNRDNFYNCLPRKRRTSRSSSFHQHNSPIAERDYHFGSSGQLHDDARSPLQEPFQRTIDPNYHSFSRRRHGSRDLSSRQLNNIERDVEDPNITRVRRSSSRGFNLQHMNNLDRSEEDYQRLARRKYSHDDNSDPIYCNSLSEHSFAKFSDIKTTAQPCKISHLNVKEKVDVNPKSTYCESPLIKHKISNLSSSPVRNLTAPIPVHNSVVAYSPSISRREAHYPKPMSHRGSTASLKLEDIPYIEHYQRTNPVRRNHSSAGYFPSKYLLPPESPIDEIQRYGSLRLGIVKKRQPGYVLQTNTSKLINKYMEKYPRSASEENNYREGPSEYGVPNIKPKASRNSNQINVKNDVHNETIKEGDDAEGDTSQRAANKSKGSDTDWALELITSSSMLTDFYSLKRPKKEDKGEG</sequence>
<feature type="compositionally biased region" description="Basic and acidic residues" evidence="7">
    <location>
        <begin position="1133"/>
        <end position="1143"/>
    </location>
</feature>
<gene>
    <name evidence="11" type="ORF">SK128_007188</name>
</gene>
<evidence type="ECO:0000256" key="8">
    <source>
        <dbReference type="SAM" id="Phobius"/>
    </source>
</evidence>
<dbReference type="Proteomes" id="UP001381693">
    <property type="component" value="Unassembled WGS sequence"/>
</dbReference>
<keyword evidence="12" id="KW-1185">Reference proteome</keyword>
<accession>A0AAN8X547</accession>
<evidence type="ECO:0000313" key="12">
    <source>
        <dbReference type="Proteomes" id="UP001381693"/>
    </source>
</evidence>
<feature type="compositionally biased region" description="Polar residues" evidence="7">
    <location>
        <begin position="802"/>
        <end position="811"/>
    </location>
</feature>
<organism evidence="11 12">
    <name type="scientific">Halocaridina rubra</name>
    <name type="common">Hawaiian red shrimp</name>
    <dbReference type="NCBI Taxonomy" id="373956"/>
    <lineage>
        <taxon>Eukaryota</taxon>
        <taxon>Metazoa</taxon>
        <taxon>Ecdysozoa</taxon>
        <taxon>Arthropoda</taxon>
        <taxon>Crustacea</taxon>
        <taxon>Multicrustacea</taxon>
        <taxon>Malacostraca</taxon>
        <taxon>Eumalacostraca</taxon>
        <taxon>Eucarida</taxon>
        <taxon>Decapoda</taxon>
        <taxon>Pleocyemata</taxon>
        <taxon>Caridea</taxon>
        <taxon>Atyoidea</taxon>
        <taxon>Atyidae</taxon>
        <taxon>Halocaridina</taxon>
    </lineage>
</organism>
<reference evidence="11 12" key="1">
    <citation type="submission" date="2023-11" db="EMBL/GenBank/DDBJ databases">
        <title>Halocaridina rubra genome assembly.</title>
        <authorList>
            <person name="Smith C."/>
        </authorList>
    </citation>
    <scope>NUCLEOTIDE SEQUENCE [LARGE SCALE GENOMIC DNA]</scope>
    <source>
        <strain evidence="11">EP-1</strain>
        <tissue evidence="11">Whole</tissue>
    </source>
</reference>
<keyword evidence="5 8" id="KW-1133">Transmembrane helix</keyword>
<evidence type="ECO:0000256" key="9">
    <source>
        <dbReference type="SAM" id="SignalP"/>
    </source>
</evidence>
<feature type="chain" id="PRO_5042873557" description="Proline-rich transmembrane protein 3/4 domain-containing protein" evidence="9">
    <location>
        <begin position="30"/>
        <end position="1193"/>
    </location>
</feature>
<dbReference type="EMBL" id="JAXCGZ010009694">
    <property type="protein sequence ID" value="KAK7076391.1"/>
    <property type="molecule type" value="Genomic_DNA"/>
</dbReference>
<feature type="transmembrane region" description="Helical" evidence="8">
    <location>
        <begin position="311"/>
        <end position="334"/>
    </location>
</feature>
<dbReference type="InterPro" id="IPR059081">
    <property type="entry name" value="PRRT3-4"/>
</dbReference>
<feature type="transmembrane region" description="Helical" evidence="8">
    <location>
        <begin position="379"/>
        <end position="406"/>
    </location>
</feature>